<dbReference type="InterPro" id="IPR050495">
    <property type="entry name" value="ATG22/LtaA_families"/>
</dbReference>
<feature type="domain" description="Major facilitator superfamily (MFS) profile" evidence="7">
    <location>
        <begin position="1"/>
        <end position="414"/>
    </location>
</feature>
<sequence length="423" mass="45165">MDAKGIRGWVMYDFANSAFATTMMAAVMPIYYKTVAGSGLAGNTAENYWGFTQSIAMLLVAVMSPLAGAIADASGSKLKFLGFFTVLGAAASALMALVGNGDWLLASVLVVLGTIGFTTGGTFYDALLADGVPEERRHLVSAQGYAMGYIGGGLLLAINIAMIEGWSFLGFQDKTSATQAAFVTVGVWWLLFSLPILRWVKEQPVPHVSRTRTVAVREGLARLVRTVRSLKAYPELLKYMAAFWFFNDGISTVIVMATIYGSGIGIGQTDLILALLITQFIGFPSTLLFGRLAVRFGARRMLQFSLTLYVIIVILGFLMTTALHFYALAFLVGLVQGGSQAVARSLYAGLLPPARTAEFFGFLALSSKFSSILGPLVFSVVGTITGSSRWSILSLIAFFVIGIIILATVDFAKGSREAAGTTS</sequence>
<feature type="transmembrane region" description="Helical" evidence="6">
    <location>
        <begin position="51"/>
        <end position="71"/>
    </location>
</feature>
<name>A0A0D5NKD7_9BACL</name>
<dbReference type="SUPFAM" id="SSF103473">
    <property type="entry name" value="MFS general substrate transporter"/>
    <property type="match status" value="1"/>
</dbReference>
<dbReference type="InterPro" id="IPR024671">
    <property type="entry name" value="Atg22-like"/>
</dbReference>
<evidence type="ECO:0000256" key="5">
    <source>
        <dbReference type="ARBA" id="ARBA00023136"/>
    </source>
</evidence>
<keyword evidence="5 6" id="KW-0472">Membrane</keyword>
<keyword evidence="4 6" id="KW-1133">Transmembrane helix</keyword>
<feature type="transmembrane region" description="Helical" evidence="6">
    <location>
        <begin position="301"/>
        <end position="319"/>
    </location>
</feature>
<evidence type="ECO:0000256" key="4">
    <source>
        <dbReference type="ARBA" id="ARBA00022989"/>
    </source>
</evidence>
<accession>A0A0D5NKD7</accession>
<evidence type="ECO:0000256" key="2">
    <source>
        <dbReference type="ARBA" id="ARBA00022448"/>
    </source>
</evidence>
<evidence type="ECO:0000259" key="7">
    <source>
        <dbReference type="PROSITE" id="PS50850"/>
    </source>
</evidence>
<feature type="transmembrane region" description="Helical" evidence="6">
    <location>
        <begin position="390"/>
        <end position="409"/>
    </location>
</feature>
<evidence type="ECO:0000313" key="8">
    <source>
        <dbReference type="EMBL" id="AJY75809.1"/>
    </source>
</evidence>
<dbReference type="PANTHER" id="PTHR23519">
    <property type="entry name" value="AUTOPHAGY-RELATED PROTEIN 22"/>
    <property type="match status" value="1"/>
</dbReference>
<gene>
    <name evidence="8" type="ORF">VN24_16190</name>
</gene>
<dbReference type="PROSITE" id="PS50850">
    <property type="entry name" value="MFS"/>
    <property type="match status" value="1"/>
</dbReference>
<dbReference type="PATRIC" id="fig|1126833.4.peg.3546"/>
<dbReference type="Pfam" id="PF11700">
    <property type="entry name" value="ATG22"/>
    <property type="match status" value="2"/>
</dbReference>
<dbReference type="PANTHER" id="PTHR23519:SF1">
    <property type="entry name" value="AUTOPHAGY-RELATED PROTEIN 22"/>
    <property type="match status" value="1"/>
</dbReference>
<dbReference type="OrthoDB" id="9768783at2"/>
<dbReference type="Gene3D" id="1.20.1250.20">
    <property type="entry name" value="MFS general substrate transporter like domains"/>
    <property type="match status" value="1"/>
</dbReference>
<feature type="transmembrane region" description="Helical" evidence="6">
    <location>
        <begin position="271"/>
        <end position="289"/>
    </location>
</feature>
<evidence type="ECO:0000256" key="1">
    <source>
        <dbReference type="ARBA" id="ARBA00004651"/>
    </source>
</evidence>
<feature type="transmembrane region" description="Helical" evidence="6">
    <location>
        <begin position="12"/>
        <end position="31"/>
    </location>
</feature>
<feature type="transmembrane region" description="Helical" evidence="6">
    <location>
        <begin position="180"/>
        <end position="200"/>
    </location>
</feature>
<dbReference type="GO" id="GO:0005886">
    <property type="term" value="C:plasma membrane"/>
    <property type="evidence" value="ECO:0007669"/>
    <property type="project" value="UniProtKB-SubCell"/>
</dbReference>
<comment type="subcellular location">
    <subcellularLocation>
        <location evidence="1">Cell membrane</location>
        <topology evidence="1">Multi-pass membrane protein</topology>
    </subcellularLocation>
</comment>
<dbReference type="HOGENOM" id="CLU_017518_3_0_9"/>
<reference evidence="9" key="2">
    <citation type="submission" date="2015-03" db="EMBL/GenBank/DDBJ databases">
        <title>Genome sequence of Paenibacillus beijingensis strain DSM 24997T.</title>
        <authorList>
            <person name="Kwak Y."/>
            <person name="Shin J.-H."/>
        </authorList>
    </citation>
    <scope>NUCLEOTIDE SEQUENCE [LARGE SCALE GENOMIC DNA]</scope>
    <source>
        <strain evidence="9">DSM 24997</strain>
    </source>
</reference>
<evidence type="ECO:0000256" key="6">
    <source>
        <dbReference type="SAM" id="Phobius"/>
    </source>
</evidence>
<keyword evidence="2" id="KW-0813">Transport</keyword>
<dbReference type="InterPro" id="IPR036259">
    <property type="entry name" value="MFS_trans_sf"/>
</dbReference>
<feature type="transmembrane region" description="Helical" evidence="6">
    <location>
        <begin position="359"/>
        <end position="384"/>
    </location>
</feature>
<dbReference type="STRING" id="1126833.VN24_16190"/>
<keyword evidence="9" id="KW-1185">Reference proteome</keyword>
<dbReference type="InterPro" id="IPR020846">
    <property type="entry name" value="MFS_dom"/>
</dbReference>
<dbReference type="EMBL" id="CP011058">
    <property type="protein sequence ID" value="AJY75809.1"/>
    <property type="molecule type" value="Genomic_DNA"/>
</dbReference>
<dbReference type="GO" id="GO:0022857">
    <property type="term" value="F:transmembrane transporter activity"/>
    <property type="evidence" value="ECO:0007669"/>
    <property type="project" value="InterPro"/>
</dbReference>
<feature type="transmembrane region" description="Helical" evidence="6">
    <location>
        <begin position="236"/>
        <end position="259"/>
    </location>
</feature>
<feature type="transmembrane region" description="Helical" evidence="6">
    <location>
        <begin position="145"/>
        <end position="168"/>
    </location>
</feature>
<dbReference type="AlphaFoldDB" id="A0A0D5NKD7"/>
<dbReference type="KEGG" id="pbj:VN24_16190"/>
<feature type="transmembrane region" description="Helical" evidence="6">
    <location>
        <begin position="103"/>
        <end position="124"/>
    </location>
</feature>
<evidence type="ECO:0000256" key="3">
    <source>
        <dbReference type="ARBA" id="ARBA00022692"/>
    </source>
</evidence>
<evidence type="ECO:0000313" key="9">
    <source>
        <dbReference type="Proteomes" id="UP000032633"/>
    </source>
</evidence>
<keyword evidence="3 6" id="KW-0812">Transmembrane</keyword>
<reference evidence="8 9" key="1">
    <citation type="journal article" date="2015" name="J. Biotechnol.">
        <title>Complete genome sequence of Paenibacillus beijingensis 7188(T) (=DSM 24997(T)), a novel rhizobacterium from jujube garden soil.</title>
        <authorList>
            <person name="Kwak Y."/>
            <person name="Shin J.H."/>
        </authorList>
    </citation>
    <scope>NUCLEOTIDE SEQUENCE [LARGE SCALE GENOMIC DNA]</scope>
    <source>
        <strain evidence="8 9">DSM 24997</strain>
    </source>
</reference>
<proteinExistence type="predicted"/>
<protein>
    <submittedName>
        <fullName evidence="8">MFS transporter</fullName>
    </submittedName>
</protein>
<organism evidence="8 9">
    <name type="scientific">Paenibacillus beijingensis</name>
    <dbReference type="NCBI Taxonomy" id="1126833"/>
    <lineage>
        <taxon>Bacteria</taxon>
        <taxon>Bacillati</taxon>
        <taxon>Bacillota</taxon>
        <taxon>Bacilli</taxon>
        <taxon>Bacillales</taxon>
        <taxon>Paenibacillaceae</taxon>
        <taxon>Paenibacillus</taxon>
    </lineage>
</organism>
<dbReference type="Proteomes" id="UP000032633">
    <property type="component" value="Chromosome"/>
</dbReference>
<feature type="transmembrane region" description="Helical" evidence="6">
    <location>
        <begin position="78"/>
        <end position="97"/>
    </location>
</feature>